<evidence type="ECO:0000256" key="1">
    <source>
        <dbReference type="ARBA" id="ARBA00004651"/>
    </source>
</evidence>
<evidence type="ECO:0000256" key="5">
    <source>
        <dbReference type="ARBA" id="ARBA00022692"/>
    </source>
</evidence>
<reference evidence="10 11" key="1">
    <citation type="submission" date="2020-09" db="EMBL/GenBank/DDBJ databases">
        <title>Draft Genome Sequence of Aminobacter carboxidus type strain DSM 1086, a soil Gram-negative carboxydobacterium.</title>
        <authorList>
            <person name="Turrini P."/>
            <person name="Tescari M."/>
            <person name="Artuso I."/>
            <person name="Lugli G.A."/>
            <person name="Frangipani E."/>
            <person name="Ventura M."/>
            <person name="Visca P."/>
        </authorList>
    </citation>
    <scope>NUCLEOTIDE SEQUENCE [LARGE SCALE GENOMIC DNA]</scope>
    <source>
        <strain evidence="10 11">DSM 1086</strain>
    </source>
</reference>
<dbReference type="PANTHER" id="PTHR42929">
    <property type="entry name" value="INNER MEMBRANE ABC TRANSPORTER PERMEASE PROTEIN YDCU-RELATED-RELATED"/>
    <property type="match status" value="1"/>
</dbReference>
<evidence type="ECO:0000256" key="6">
    <source>
        <dbReference type="ARBA" id="ARBA00022989"/>
    </source>
</evidence>
<evidence type="ECO:0000313" key="11">
    <source>
        <dbReference type="Proteomes" id="UP000598227"/>
    </source>
</evidence>
<feature type="transmembrane region" description="Helical" evidence="8">
    <location>
        <begin position="216"/>
        <end position="239"/>
    </location>
</feature>
<dbReference type="RefSeq" id="WP_192567351.1">
    <property type="nucleotide sequence ID" value="NZ_JACZEP010000005.1"/>
</dbReference>
<dbReference type="InterPro" id="IPR035906">
    <property type="entry name" value="MetI-like_sf"/>
</dbReference>
<feature type="transmembrane region" description="Helical" evidence="8">
    <location>
        <begin position="310"/>
        <end position="339"/>
    </location>
</feature>
<dbReference type="Proteomes" id="UP000598227">
    <property type="component" value="Unassembled WGS sequence"/>
</dbReference>
<feature type="transmembrane region" description="Helical" evidence="8">
    <location>
        <begin position="364"/>
        <end position="386"/>
    </location>
</feature>
<sequence length="399" mass="43534">MTFLTRTMRTRWAASLLLIAPLFAFLLVFYFYPIASFLLRSASTSEITNTIPATSIALGQWDGEGLPDEPVYAALVSDLNASAQAAAILGRRLNALEPGMRTVVRKATAAARELTLATPAEAKAKLIEADEKWGAPATWKLLRHETRVATSTFLLAAVDVQRKADKLELKTGNDALFLPIFLRTLAISFTVTLICIIIGYPVAWVIAMATPRTASWLMLLVLVPFWLSILARTAAWIIVLQGNGPVNSLLMWAGLADAPLQLVFNRFGVILVMVHVMLPFLVLPLCNSIRAIPKSYFQAAANLGAPPVRAFMHVIFPLTVPGMWAGGFIVFILSIGYYITPALVGGPNDQMISSFIAFYTNQSINWSLSSALSAWLLGGMLALVMLSQRVIGPMIRRVT</sequence>
<evidence type="ECO:0000256" key="3">
    <source>
        <dbReference type="ARBA" id="ARBA00022448"/>
    </source>
</evidence>
<keyword evidence="5 8" id="KW-0812">Transmembrane</keyword>
<dbReference type="PANTHER" id="PTHR42929:SF5">
    <property type="entry name" value="ABC TRANSPORTER PERMEASE PROTEIN"/>
    <property type="match status" value="1"/>
</dbReference>
<keyword evidence="3" id="KW-0813">Transport</keyword>
<evidence type="ECO:0000256" key="8">
    <source>
        <dbReference type="SAM" id="Phobius"/>
    </source>
</evidence>
<feature type="transmembrane region" description="Helical" evidence="8">
    <location>
        <begin position="267"/>
        <end position="289"/>
    </location>
</feature>
<keyword evidence="7 8" id="KW-0472">Membrane</keyword>
<keyword evidence="6 8" id="KW-1133">Transmembrane helix</keyword>
<dbReference type="PROSITE" id="PS50928">
    <property type="entry name" value="ABC_TM1"/>
    <property type="match status" value="1"/>
</dbReference>
<dbReference type="SUPFAM" id="SSF161098">
    <property type="entry name" value="MetI-like"/>
    <property type="match status" value="1"/>
</dbReference>
<comment type="subcellular location">
    <subcellularLocation>
        <location evidence="1">Cell membrane</location>
        <topology evidence="1">Multi-pass membrane protein</topology>
    </subcellularLocation>
</comment>
<accession>A0ABR9GR37</accession>
<evidence type="ECO:0000313" key="10">
    <source>
        <dbReference type="EMBL" id="MBE1206070.1"/>
    </source>
</evidence>
<feature type="transmembrane region" description="Helical" evidence="8">
    <location>
        <begin position="180"/>
        <end position="204"/>
    </location>
</feature>
<dbReference type="InterPro" id="IPR000515">
    <property type="entry name" value="MetI-like"/>
</dbReference>
<gene>
    <name evidence="10" type="ORF">IHE39_17375</name>
</gene>
<evidence type="ECO:0000259" key="9">
    <source>
        <dbReference type="PROSITE" id="PS50928"/>
    </source>
</evidence>
<dbReference type="Gene3D" id="1.10.3720.10">
    <property type="entry name" value="MetI-like"/>
    <property type="match status" value="1"/>
</dbReference>
<feature type="transmembrane region" description="Helical" evidence="8">
    <location>
        <begin position="12"/>
        <end position="32"/>
    </location>
</feature>
<comment type="caution">
    <text evidence="10">The sequence shown here is derived from an EMBL/GenBank/DDBJ whole genome shotgun (WGS) entry which is preliminary data.</text>
</comment>
<organism evidence="10 11">
    <name type="scientific">Aminobacter carboxidus</name>
    <dbReference type="NCBI Taxonomy" id="376165"/>
    <lineage>
        <taxon>Bacteria</taxon>
        <taxon>Pseudomonadati</taxon>
        <taxon>Pseudomonadota</taxon>
        <taxon>Alphaproteobacteria</taxon>
        <taxon>Hyphomicrobiales</taxon>
        <taxon>Phyllobacteriaceae</taxon>
        <taxon>Aminobacter</taxon>
    </lineage>
</organism>
<keyword evidence="4" id="KW-1003">Cell membrane</keyword>
<proteinExistence type="inferred from homology"/>
<name>A0ABR9GR37_9HYPH</name>
<keyword evidence="11" id="KW-1185">Reference proteome</keyword>
<dbReference type="CDD" id="cd06261">
    <property type="entry name" value="TM_PBP2"/>
    <property type="match status" value="1"/>
</dbReference>
<evidence type="ECO:0000256" key="4">
    <source>
        <dbReference type="ARBA" id="ARBA00022475"/>
    </source>
</evidence>
<feature type="domain" description="ABC transmembrane type-1" evidence="9">
    <location>
        <begin position="181"/>
        <end position="387"/>
    </location>
</feature>
<comment type="similarity">
    <text evidence="2">Belongs to the binding-protein-dependent transport system permease family. CysTW subfamily.</text>
</comment>
<evidence type="ECO:0000256" key="7">
    <source>
        <dbReference type="ARBA" id="ARBA00023136"/>
    </source>
</evidence>
<evidence type="ECO:0000256" key="2">
    <source>
        <dbReference type="ARBA" id="ARBA00007069"/>
    </source>
</evidence>
<dbReference type="EMBL" id="JACZEP010000005">
    <property type="protein sequence ID" value="MBE1206070.1"/>
    <property type="molecule type" value="Genomic_DNA"/>
</dbReference>
<protein>
    <submittedName>
        <fullName evidence="10">ABC transporter permease</fullName>
    </submittedName>
</protein>